<evidence type="ECO:0000256" key="5">
    <source>
        <dbReference type="ARBA" id="ARBA00023288"/>
    </source>
</evidence>
<proteinExistence type="predicted"/>
<evidence type="ECO:0000256" key="6">
    <source>
        <dbReference type="SAM" id="MobiDB-lite"/>
    </source>
</evidence>
<name>A0ABW0HQD6_9BACL</name>
<dbReference type="PANTHER" id="PTHR43649">
    <property type="entry name" value="ARABINOSE-BINDING PROTEIN-RELATED"/>
    <property type="match status" value="1"/>
</dbReference>
<feature type="chain" id="PRO_5045574383" evidence="7">
    <location>
        <begin position="26"/>
        <end position="563"/>
    </location>
</feature>
<feature type="region of interest" description="Disordered" evidence="6">
    <location>
        <begin position="33"/>
        <end position="65"/>
    </location>
</feature>
<feature type="compositionally biased region" description="Low complexity" evidence="6">
    <location>
        <begin position="51"/>
        <end position="63"/>
    </location>
</feature>
<gene>
    <name evidence="8" type="ORF">ACFPOF_08470</name>
</gene>
<dbReference type="InterPro" id="IPR050490">
    <property type="entry name" value="Bact_solute-bd_prot1"/>
</dbReference>
<evidence type="ECO:0000256" key="4">
    <source>
        <dbReference type="ARBA" id="ARBA00023139"/>
    </source>
</evidence>
<dbReference type="Pfam" id="PF13416">
    <property type="entry name" value="SBP_bac_8"/>
    <property type="match status" value="1"/>
</dbReference>
<reference evidence="9" key="1">
    <citation type="journal article" date="2019" name="Int. J. Syst. Evol. Microbiol.">
        <title>The Global Catalogue of Microorganisms (GCM) 10K type strain sequencing project: providing services to taxonomists for standard genome sequencing and annotation.</title>
        <authorList>
            <consortium name="The Broad Institute Genomics Platform"/>
            <consortium name="The Broad Institute Genome Sequencing Center for Infectious Disease"/>
            <person name="Wu L."/>
            <person name="Ma J."/>
        </authorList>
    </citation>
    <scope>NUCLEOTIDE SEQUENCE [LARGE SCALE GENOMIC DNA]</scope>
    <source>
        <strain evidence="9">CGMCC 1.18575</strain>
    </source>
</reference>
<accession>A0ABW0HQD6</accession>
<dbReference type="PANTHER" id="PTHR43649:SF33">
    <property type="entry name" value="POLYGALACTURONAN_RHAMNOGALACTURONAN-BINDING PROTEIN YTCQ"/>
    <property type="match status" value="1"/>
</dbReference>
<dbReference type="PROSITE" id="PS51257">
    <property type="entry name" value="PROKAR_LIPOPROTEIN"/>
    <property type="match status" value="1"/>
</dbReference>
<keyword evidence="1" id="KW-1003">Cell membrane</keyword>
<comment type="caution">
    <text evidence="8">The sequence shown here is derived from an EMBL/GenBank/DDBJ whole genome shotgun (WGS) entry which is preliminary data.</text>
</comment>
<keyword evidence="9" id="KW-1185">Reference proteome</keyword>
<feature type="compositionally biased region" description="Polar residues" evidence="6">
    <location>
        <begin position="33"/>
        <end position="50"/>
    </location>
</feature>
<dbReference type="InterPro" id="IPR006059">
    <property type="entry name" value="SBP"/>
</dbReference>
<evidence type="ECO:0000256" key="7">
    <source>
        <dbReference type="SAM" id="SignalP"/>
    </source>
</evidence>
<organism evidence="8 9">
    <name type="scientific">Cohnella soli</name>
    <dbReference type="NCBI Taxonomy" id="425005"/>
    <lineage>
        <taxon>Bacteria</taxon>
        <taxon>Bacillati</taxon>
        <taxon>Bacillota</taxon>
        <taxon>Bacilli</taxon>
        <taxon>Bacillales</taxon>
        <taxon>Paenibacillaceae</taxon>
        <taxon>Cohnella</taxon>
    </lineage>
</organism>
<keyword evidence="4" id="KW-0564">Palmitate</keyword>
<evidence type="ECO:0000313" key="8">
    <source>
        <dbReference type="EMBL" id="MFC5402773.1"/>
    </source>
</evidence>
<protein>
    <submittedName>
        <fullName evidence="8">Extracellular solute-binding protein</fullName>
    </submittedName>
</protein>
<keyword evidence="3" id="KW-0472">Membrane</keyword>
<keyword evidence="2 7" id="KW-0732">Signal</keyword>
<evidence type="ECO:0000256" key="3">
    <source>
        <dbReference type="ARBA" id="ARBA00023136"/>
    </source>
</evidence>
<evidence type="ECO:0000256" key="1">
    <source>
        <dbReference type="ARBA" id="ARBA00022475"/>
    </source>
</evidence>
<dbReference type="RefSeq" id="WP_378131540.1">
    <property type="nucleotide sequence ID" value="NZ_JBHSMI010000015.1"/>
</dbReference>
<dbReference type="EMBL" id="JBHSMI010000015">
    <property type="protein sequence ID" value="MFC5402773.1"/>
    <property type="molecule type" value="Genomic_DNA"/>
</dbReference>
<dbReference type="Proteomes" id="UP001596113">
    <property type="component" value="Unassembled WGS sequence"/>
</dbReference>
<sequence length="563" mass="62404">MAKRMKVAKSSFAWLLASLMIVALIAGCSGKNNNEASGSPSASQAENSTKPSESASASASPSEDPFAEHMDISIALWSIGDAMPEGFNDPIRDAVEKKLNVTIKPVNTTWDDYTQKIQVWAASDQLPDVFAIDAITSPNLTSWITQGVVHELPADLSPYPELAKLFATPDFQSYRFPLGDTNGKFYSIPRPNFRDANMNANSHGIIVRKDWMANVGITKAPETMDEFIALMKAFVEKDPDKNGKKDTIGLTAYSPSWLADLFGAYEPGLMGGKSVWVRGDGKWVPAFSTARATEGVKAIKALYDAGGLDKDFATIKSGEATDKFASGLAGAYAHDTTPGTLRTLKTKYEELNPDKKFEDAFMILPPIKNVDGNFYRFYDSGIWSESYINAKADDKKVDRILRLFDYIFSEEGFNLLHFGIEGVDYEKKDGQISMIDQKDADGKPLVLMNKYPFMKASYLTEWSGTSIATNPLIPQTLRDMSEANFQWMMQNAKPVDTDLRLNFIDYPSRTKAVEQFDVDLVKAVLSKNAEETWNKITQGYMNGDYKTIVEELNAKAKEMGINP</sequence>
<feature type="signal peptide" evidence="7">
    <location>
        <begin position="1"/>
        <end position="25"/>
    </location>
</feature>
<evidence type="ECO:0000313" key="9">
    <source>
        <dbReference type="Proteomes" id="UP001596113"/>
    </source>
</evidence>
<dbReference type="SUPFAM" id="SSF53850">
    <property type="entry name" value="Periplasmic binding protein-like II"/>
    <property type="match status" value="1"/>
</dbReference>
<keyword evidence="5" id="KW-0449">Lipoprotein</keyword>
<dbReference type="Gene3D" id="3.40.190.10">
    <property type="entry name" value="Periplasmic binding protein-like II"/>
    <property type="match status" value="2"/>
</dbReference>
<evidence type="ECO:0000256" key="2">
    <source>
        <dbReference type="ARBA" id="ARBA00022729"/>
    </source>
</evidence>